<dbReference type="EMBL" id="QFPP01000096">
    <property type="protein sequence ID" value="PZQ75223.1"/>
    <property type="molecule type" value="Genomic_DNA"/>
</dbReference>
<keyword evidence="6" id="KW-0472">Membrane</keyword>
<dbReference type="InterPro" id="IPR003594">
    <property type="entry name" value="HATPase_dom"/>
</dbReference>
<dbReference type="Gene3D" id="3.30.450.20">
    <property type="entry name" value="PAS domain"/>
    <property type="match status" value="1"/>
</dbReference>
<protein>
    <recommendedName>
        <fullName evidence="2">histidine kinase</fullName>
        <ecNumber evidence="2">2.7.13.3</ecNumber>
    </recommendedName>
</protein>
<accession>A0A2W5S6F0</accession>
<gene>
    <name evidence="8" type="ORF">DI563_10210</name>
</gene>
<evidence type="ECO:0000256" key="5">
    <source>
        <dbReference type="SAM" id="MobiDB-lite"/>
    </source>
</evidence>
<dbReference type="InterPro" id="IPR005467">
    <property type="entry name" value="His_kinase_dom"/>
</dbReference>
<keyword evidence="6" id="KW-1133">Transmembrane helix</keyword>
<dbReference type="PIRSF" id="PIRSF037347">
    <property type="entry name" value="STHK_CHASE2_PAS_prd"/>
    <property type="match status" value="1"/>
</dbReference>
<evidence type="ECO:0000256" key="1">
    <source>
        <dbReference type="ARBA" id="ARBA00000085"/>
    </source>
</evidence>
<feature type="domain" description="Histidine kinase" evidence="7">
    <location>
        <begin position="574"/>
        <end position="790"/>
    </location>
</feature>
<dbReference type="PANTHER" id="PTHR42878:SF14">
    <property type="entry name" value="OSMOLARITY TWO-COMPONENT SYSTEM PROTEIN SSK1"/>
    <property type="match status" value="1"/>
</dbReference>
<dbReference type="Pfam" id="PF05226">
    <property type="entry name" value="CHASE2"/>
    <property type="match status" value="1"/>
</dbReference>
<dbReference type="SMART" id="SM00387">
    <property type="entry name" value="HATPase_c"/>
    <property type="match status" value="1"/>
</dbReference>
<feature type="transmembrane region" description="Helical" evidence="6">
    <location>
        <begin position="362"/>
        <end position="383"/>
    </location>
</feature>
<dbReference type="Gene3D" id="3.30.565.10">
    <property type="entry name" value="Histidine kinase-like ATPase, C-terminal domain"/>
    <property type="match status" value="1"/>
</dbReference>
<organism evidence="8 9">
    <name type="scientific">Variovorax paradoxus</name>
    <dbReference type="NCBI Taxonomy" id="34073"/>
    <lineage>
        <taxon>Bacteria</taxon>
        <taxon>Pseudomonadati</taxon>
        <taxon>Pseudomonadota</taxon>
        <taxon>Betaproteobacteria</taxon>
        <taxon>Burkholderiales</taxon>
        <taxon>Comamonadaceae</taxon>
        <taxon>Variovorax</taxon>
    </lineage>
</organism>
<name>A0A2W5S6F0_VARPD</name>
<dbReference type="InterPro" id="IPR007890">
    <property type="entry name" value="CHASE2"/>
</dbReference>
<feature type="region of interest" description="Disordered" evidence="5">
    <location>
        <begin position="1"/>
        <end position="20"/>
    </location>
</feature>
<evidence type="ECO:0000259" key="7">
    <source>
        <dbReference type="PROSITE" id="PS50109"/>
    </source>
</evidence>
<evidence type="ECO:0000313" key="8">
    <source>
        <dbReference type="EMBL" id="PZQ75223.1"/>
    </source>
</evidence>
<keyword evidence="3" id="KW-0808">Transferase</keyword>
<dbReference type="SUPFAM" id="SSF47384">
    <property type="entry name" value="Homodimeric domain of signal transducing histidine kinase"/>
    <property type="match status" value="1"/>
</dbReference>
<keyword evidence="4 8" id="KW-0418">Kinase</keyword>
<dbReference type="InterPro" id="IPR036097">
    <property type="entry name" value="HisK_dim/P_sf"/>
</dbReference>
<keyword evidence="6" id="KW-0812">Transmembrane</keyword>
<dbReference type="InterPro" id="IPR017181">
    <property type="entry name" value="Sig_transdc_His_kin_CHASE2"/>
</dbReference>
<comment type="catalytic activity">
    <reaction evidence="1">
        <text>ATP + protein L-histidine = ADP + protein N-phospho-L-histidine.</text>
        <dbReference type="EC" id="2.7.13.3"/>
    </reaction>
</comment>
<dbReference type="SMART" id="SM01080">
    <property type="entry name" value="CHASE2"/>
    <property type="match status" value="1"/>
</dbReference>
<sequence length="790" mass="83976">MDGRSPGAASTPPHAEVGGHRPGLRAPWRWLGVLVLLPVVLTWLAFKPGLAQLDLLVYDRMLPLASQPPAEDILIVAIDESSLASLGRWPWPRSVHARLLSELTDAGVASVLLDMFLTEPSKDPREDADLARAMGRLPVFLPMMAEREIHSSPMSAPGFVRPMPLFEAQARGIGHGELLLDADGIARGLYMRIGPAGSPQPYVGLLVAGGGEDGREEGIVDPAGWRYAGHLRLSYAGPAGSYRRASYVDVLGGLVPREWLRGKTVLVGATAPGLGDQVVAPAAARAGLLPGVEVHANAIDQLMHRRSIRELSPVAMAIWIASVLGIAAALLRWRPAAGLPLVAAVAAGCLATSAAALGGWRWWLPVATPAVGLALVYALWSWLGLREKLHFLAAKANELQAVPAGIFEVVQSAAHTESGTTPREALDRAIQRTLRLQALTESSLQALPHGVLLCDPRGAIVGGNTAVLRSLGRSGAADLTGAQALRGVPLADLLASCGRQPRAGGAPASADTRLPGWLVPLVGEYLTEQGRYLQLLAAPVASLPDEAPPGYIVVLADLTAEREAQRQREKWNRFLSHDLRSPQVTILGLLELDGGRSVSRELSQSIRREAERTLSFAEEFLDVSHAWSGAYRLALTHVPTVVLDAFDQVWASSRRGQVEVELRIDDAAEEAEAMLDGALVARALVNLLLNAIGHSHPGSAVYLCLAADAQEVVVSVRDEGPGMDSGKLEQMLAGAGEALPGRAHRDGVTRSHGLGFEFARTVFGRHGARFEGWTSPGQGCTLSVAFARAM</sequence>
<dbReference type="InterPro" id="IPR036890">
    <property type="entry name" value="HATPase_C_sf"/>
</dbReference>
<dbReference type="InterPro" id="IPR050351">
    <property type="entry name" value="BphY/WalK/GraS-like"/>
</dbReference>
<feature type="transmembrane region" description="Helical" evidence="6">
    <location>
        <begin position="337"/>
        <end position="357"/>
    </location>
</feature>
<feature type="transmembrane region" description="Helical" evidence="6">
    <location>
        <begin position="28"/>
        <end position="46"/>
    </location>
</feature>
<dbReference type="CDD" id="cd00075">
    <property type="entry name" value="HATPase"/>
    <property type="match status" value="1"/>
</dbReference>
<evidence type="ECO:0000256" key="3">
    <source>
        <dbReference type="ARBA" id="ARBA00022679"/>
    </source>
</evidence>
<dbReference type="SUPFAM" id="SSF55874">
    <property type="entry name" value="ATPase domain of HSP90 chaperone/DNA topoisomerase II/histidine kinase"/>
    <property type="match status" value="1"/>
</dbReference>
<dbReference type="PANTHER" id="PTHR42878">
    <property type="entry name" value="TWO-COMPONENT HISTIDINE KINASE"/>
    <property type="match status" value="1"/>
</dbReference>
<dbReference type="Proteomes" id="UP000249135">
    <property type="component" value="Unassembled WGS sequence"/>
</dbReference>
<dbReference type="InterPro" id="IPR003661">
    <property type="entry name" value="HisK_dim/P_dom"/>
</dbReference>
<dbReference type="GO" id="GO:0000155">
    <property type="term" value="F:phosphorelay sensor kinase activity"/>
    <property type="evidence" value="ECO:0007669"/>
    <property type="project" value="InterPro"/>
</dbReference>
<evidence type="ECO:0000256" key="6">
    <source>
        <dbReference type="SAM" id="Phobius"/>
    </source>
</evidence>
<dbReference type="GO" id="GO:0030295">
    <property type="term" value="F:protein kinase activator activity"/>
    <property type="evidence" value="ECO:0007669"/>
    <property type="project" value="TreeGrafter"/>
</dbReference>
<dbReference type="CDD" id="cd00082">
    <property type="entry name" value="HisKA"/>
    <property type="match status" value="1"/>
</dbReference>
<dbReference type="Pfam" id="PF02518">
    <property type="entry name" value="HATPase_c"/>
    <property type="match status" value="1"/>
</dbReference>
<proteinExistence type="predicted"/>
<evidence type="ECO:0000256" key="4">
    <source>
        <dbReference type="ARBA" id="ARBA00022777"/>
    </source>
</evidence>
<evidence type="ECO:0000256" key="2">
    <source>
        <dbReference type="ARBA" id="ARBA00012438"/>
    </source>
</evidence>
<dbReference type="GO" id="GO:0007234">
    <property type="term" value="P:osmosensory signaling via phosphorelay pathway"/>
    <property type="evidence" value="ECO:0007669"/>
    <property type="project" value="TreeGrafter"/>
</dbReference>
<feature type="transmembrane region" description="Helical" evidence="6">
    <location>
        <begin position="311"/>
        <end position="331"/>
    </location>
</feature>
<reference evidence="8 9" key="1">
    <citation type="submission" date="2017-08" db="EMBL/GenBank/DDBJ databases">
        <title>Infants hospitalized years apart are colonized by the same room-sourced microbial strains.</title>
        <authorList>
            <person name="Brooks B."/>
            <person name="Olm M.R."/>
            <person name="Firek B.A."/>
            <person name="Baker R."/>
            <person name="Thomas B.C."/>
            <person name="Morowitz M.J."/>
            <person name="Banfield J.F."/>
        </authorList>
    </citation>
    <scope>NUCLEOTIDE SEQUENCE [LARGE SCALE GENOMIC DNA]</scope>
    <source>
        <strain evidence="8">S2_005_003_R2_41</strain>
    </source>
</reference>
<dbReference type="GO" id="GO:0000156">
    <property type="term" value="F:phosphorelay response regulator activity"/>
    <property type="evidence" value="ECO:0007669"/>
    <property type="project" value="TreeGrafter"/>
</dbReference>
<comment type="caution">
    <text evidence="8">The sequence shown here is derived from an EMBL/GenBank/DDBJ whole genome shotgun (WGS) entry which is preliminary data.</text>
</comment>
<dbReference type="PROSITE" id="PS50109">
    <property type="entry name" value="HIS_KIN"/>
    <property type="match status" value="1"/>
</dbReference>
<evidence type="ECO:0000313" key="9">
    <source>
        <dbReference type="Proteomes" id="UP000249135"/>
    </source>
</evidence>
<dbReference type="AlphaFoldDB" id="A0A2W5S6F0"/>
<dbReference type="EC" id="2.7.13.3" evidence="2"/>